<evidence type="ECO:0000256" key="2">
    <source>
        <dbReference type="ARBA" id="ARBA00022692"/>
    </source>
</evidence>
<organism evidence="6 7">
    <name type="scientific">Perca fluviatilis</name>
    <name type="common">European perch</name>
    <dbReference type="NCBI Taxonomy" id="8168"/>
    <lineage>
        <taxon>Eukaryota</taxon>
        <taxon>Metazoa</taxon>
        <taxon>Chordata</taxon>
        <taxon>Craniata</taxon>
        <taxon>Vertebrata</taxon>
        <taxon>Euteleostomi</taxon>
        <taxon>Actinopterygii</taxon>
        <taxon>Neopterygii</taxon>
        <taxon>Teleostei</taxon>
        <taxon>Neoteleostei</taxon>
        <taxon>Acanthomorphata</taxon>
        <taxon>Eupercaria</taxon>
        <taxon>Perciformes</taxon>
        <taxon>Percoidei</taxon>
        <taxon>Percidae</taxon>
        <taxon>Percinae</taxon>
        <taxon>Perca</taxon>
    </lineage>
</organism>
<keyword evidence="4" id="KW-1133">Transmembrane helix</keyword>
<comment type="caution">
    <text evidence="6">The sequence shown here is derived from an EMBL/GenBank/DDBJ whole genome shotgun (WGS) entry which is preliminary data.</text>
</comment>
<keyword evidence="3 4" id="KW-0472">Membrane</keyword>
<dbReference type="EMBL" id="VHII01000005">
    <property type="protein sequence ID" value="KAF1390069.1"/>
    <property type="molecule type" value="Genomic_DNA"/>
</dbReference>
<dbReference type="PANTHER" id="PTHR11860">
    <property type="entry name" value="POLYMERIC-IMMUNOGLOBULIN RECEPTOR"/>
    <property type="match status" value="1"/>
</dbReference>
<dbReference type="Gene3D" id="2.60.40.10">
    <property type="entry name" value="Immunoglobulins"/>
    <property type="match status" value="2"/>
</dbReference>
<keyword evidence="7" id="KW-1185">Reference proteome</keyword>
<name>A0A6A5FE95_PERFL</name>
<dbReference type="AlphaFoldDB" id="A0A6A5FE95"/>
<evidence type="ECO:0000259" key="5">
    <source>
        <dbReference type="PROSITE" id="PS50835"/>
    </source>
</evidence>
<dbReference type="PANTHER" id="PTHR11860:SF96">
    <property type="match status" value="1"/>
</dbReference>
<proteinExistence type="predicted"/>
<dbReference type="Proteomes" id="UP000465112">
    <property type="component" value="Chromosome 5"/>
</dbReference>
<keyword evidence="2 4" id="KW-0812">Transmembrane</keyword>
<reference evidence="6 7" key="1">
    <citation type="submission" date="2019-06" db="EMBL/GenBank/DDBJ databases">
        <title>A chromosome-scale genome assembly of the European perch, Perca fluviatilis.</title>
        <authorList>
            <person name="Roques C."/>
            <person name="Zahm M."/>
            <person name="Cabau C."/>
            <person name="Klopp C."/>
            <person name="Bouchez O."/>
            <person name="Donnadieu C."/>
            <person name="Kuhl H."/>
            <person name="Gislard M."/>
            <person name="Guendouz S."/>
            <person name="Journot L."/>
            <person name="Haffray P."/>
            <person name="Bestin A."/>
            <person name="Morvezen R."/>
            <person name="Feron R."/>
            <person name="Wen M."/>
            <person name="Jouanno E."/>
            <person name="Herpin A."/>
            <person name="Schartl M."/>
            <person name="Postlethwait J."/>
            <person name="Schaerlinger B."/>
            <person name="Chardard D."/>
            <person name="Lecocq T."/>
            <person name="Poncet C."/>
            <person name="Jaffrelo L."/>
            <person name="Lampietro C."/>
            <person name="Guiguen Y."/>
        </authorList>
    </citation>
    <scope>NUCLEOTIDE SEQUENCE [LARGE SCALE GENOMIC DNA]</scope>
    <source>
        <tissue evidence="6">Blood</tissue>
    </source>
</reference>
<dbReference type="Pfam" id="PF07686">
    <property type="entry name" value="V-set"/>
    <property type="match status" value="1"/>
</dbReference>
<dbReference type="InterPro" id="IPR013106">
    <property type="entry name" value="Ig_V-set"/>
</dbReference>
<dbReference type="PROSITE" id="PS50835">
    <property type="entry name" value="IG_LIKE"/>
    <property type="match status" value="1"/>
</dbReference>
<evidence type="ECO:0000313" key="6">
    <source>
        <dbReference type="EMBL" id="KAF1390069.1"/>
    </source>
</evidence>
<dbReference type="InterPro" id="IPR036179">
    <property type="entry name" value="Ig-like_dom_sf"/>
</dbReference>
<accession>A0A6A5FE95</accession>
<gene>
    <name evidence="6" type="ORF">PFLUV_G00054290</name>
</gene>
<dbReference type="GO" id="GO:0005886">
    <property type="term" value="C:plasma membrane"/>
    <property type="evidence" value="ECO:0007669"/>
    <property type="project" value="TreeGrafter"/>
</dbReference>
<dbReference type="GO" id="GO:0004888">
    <property type="term" value="F:transmembrane signaling receptor activity"/>
    <property type="evidence" value="ECO:0007669"/>
    <property type="project" value="TreeGrafter"/>
</dbReference>
<dbReference type="SUPFAM" id="SSF48726">
    <property type="entry name" value="Immunoglobulin"/>
    <property type="match status" value="2"/>
</dbReference>
<dbReference type="InterPro" id="IPR050671">
    <property type="entry name" value="CD300_family_receptors"/>
</dbReference>
<feature type="transmembrane region" description="Helical" evidence="4">
    <location>
        <begin position="317"/>
        <end position="341"/>
    </location>
</feature>
<evidence type="ECO:0000256" key="3">
    <source>
        <dbReference type="ARBA" id="ARBA00023136"/>
    </source>
</evidence>
<evidence type="ECO:0000256" key="4">
    <source>
        <dbReference type="SAM" id="Phobius"/>
    </source>
</evidence>
<dbReference type="InterPro" id="IPR007110">
    <property type="entry name" value="Ig-like_dom"/>
</dbReference>
<evidence type="ECO:0000256" key="1">
    <source>
        <dbReference type="ARBA" id="ARBA00004370"/>
    </source>
</evidence>
<sequence length="364" mass="41657">MHLQEATITTVHLYSFLSVDYSCYHFMSTTSNIKMRTLCLIMLFHASLQLECDRRDIKAHIGGQFTLICKYDTSRFRYSKKYWCRGDSRSTCEILVDSESKTKNTHRAYIVDAGRRGLIVKVTDLQLDNAGVYWVGIDKVHADIMSSVNVVITEVPVSEPSLQPLGSLVDRQTCWGQPVTVRCGCTKGTAVRYAWYTHHQDFLLHHSSDLYLHCGTVETDSDYYCIASNDISSHRSVILSVQVLLPAYNSCIYVVHIQGQPIYDCADRMSTSTVKTPPVTTCQATMKIQSDTRNSSLLINQTDQDMFFNREWTGVPLWYTLLRWGSFASLLIFLCVVLKCTKARHKRAKKKRRVHVRRTPRLVN</sequence>
<comment type="subcellular location">
    <subcellularLocation>
        <location evidence="1">Membrane</location>
    </subcellularLocation>
</comment>
<dbReference type="InterPro" id="IPR013783">
    <property type="entry name" value="Ig-like_fold"/>
</dbReference>
<protein>
    <recommendedName>
        <fullName evidence="5">Ig-like domain-containing protein</fullName>
    </recommendedName>
</protein>
<evidence type="ECO:0000313" key="7">
    <source>
        <dbReference type="Proteomes" id="UP000465112"/>
    </source>
</evidence>
<feature type="domain" description="Ig-like" evidence="5">
    <location>
        <begin position="160"/>
        <end position="238"/>
    </location>
</feature>